<dbReference type="RefSeq" id="WP_084088562.1">
    <property type="nucleotide sequence ID" value="NZ_FWXD01000001.1"/>
</dbReference>
<dbReference type="AlphaFoldDB" id="A0A1W1WWP1"/>
<proteinExistence type="predicted"/>
<dbReference type="Gene3D" id="3.30.300.20">
    <property type="match status" value="1"/>
</dbReference>
<dbReference type="InterPro" id="IPR015946">
    <property type="entry name" value="KH_dom-like_a/b"/>
</dbReference>
<dbReference type="SUPFAM" id="SSF82784">
    <property type="entry name" value="OsmC-like"/>
    <property type="match status" value="1"/>
</dbReference>
<dbReference type="EMBL" id="FWXD01000001">
    <property type="protein sequence ID" value="SMC16017.1"/>
    <property type="molecule type" value="Genomic_DNA"/>
</dbReference>
<reference evidence="1" key="1">
    <citation type="submission" date="2017-04" db="EMBL/GenBank/DDBJ databases">
        <authorList>
            <person name="Afonso C.L."/>
            <person name="Miller P.J."/>
            <person name="Scott M.A."/>
            <person name="Spackman E."/>
            <person name="Goraichik I."/>
            <person name="Dimitrov K.M."/>
            <person name="Suarez D.L."/>
            <person name="Swayne D.E."/>
        </authorList>
    </citation>
    <scope>NUCLEOTIDE SEQUENCE [LARGE SCALE GENOMIC DNA]</scope>
    <source>
        <strain evidence="1">DSM 23236</strain>
    </source>
</reference>
<evidence type="ECO:0000313" key="1">
    <source>
        <dbReference type="EMBL" id="SMC16017.1"/>
    </source>
</evidence>
<dbReference type="PANTHER" id="PTHR39624:SF2">
    <property type="entry name" value="OSMC-LIKE PROTEIN"/>
    <property type="match status" value="1"/>
</dbReference>
<keyword evidence="2" id="KW-1185">Reference proteome</keyword>
<organism evidence="1 2">
    <name type="scientific">Andreprevotia lacus DSM 23236</name>
    <dbReference type="NCBI Taxonomy" id="1121001"/>
    <lineage>
        <taxon>Bacteria</taxon>
        <taxon>Pseudomonadati</taxon>
        <taxon>Pseudomonadota</taxon>
        <taxon>Betaproteobacteria</taxon>
        <taxon>Neisseriales</taxon>
        <taxon>Chitinibacteraceae</taxon>
        <taxon>Andreprevotia</taxon>
    </lineage>
</organism>
<dbReference type="PANTHER" id="PTHR39624">
    <property type="entry name" value="PROTEIN INVOLVED IN RIMO-MEDIATED BETA-METHYLTHIOLATION OF RIBOSOMAL PROTEIN S12 YCAO"/>
    <property type="match status" value="1"/>
</dbReference>
<name>A0A1W1WWP1_9NEIS</name>
<dbReference type="InterPro" id="IPR036102">
    <property type="entry name" value="OsmC/Ohrsf"/>
</dbReference>
<dbReference type="Proteomes" id="UP000192761">
    <property type="component" value="Unassembled WGS sequence"/>
</dbReference>
<accession>A0A1W1WWP1</accession>
<evidence type="ECO:0000313" key="2">
    <source>
        <dbReference type="Proteomes" id="UP000192761"/>
    </source>
</evidence>
<gene>
    <name evidence="1" type="ORF">SAMN02745857_00075</name>
</gene>
<dbReference type="STRING" id="1121001.SAMN02745857_00075"/>
<dbReference type="InterPro" id="IPR003718">
    <property type="entry name" value="OsmC/Ohr_fam"/>
</dbReference>
<sequence>MSLEAVDVRLGAAPYQAILNSGPHEWLQDVSVAQGGGNAAPGPHEHLLASLGACTAMTIKMYAYRKGWPVEDVRISMRYAADHRDGDSKIERTIELIGTLDDAQRARLMQIADACPIHKILSGPIAIATQAAPPTA</sequence>
<dbReference type="Pfam" id="PF02566">
    <property type="entry name" value="OsmC"/>
    <property type="match status" value="1"/>
</dbReference>
<dbReference type="OrthoDB" id="9789573at2"/>
<protein>
    <submittedName>
        <fullName evidence="1">Putative redox protein</fullName>
    </submittedName>
</protein>